<accession>A0ABU4HMU6</accession>
<dbReference type="Gene3D" id="3.30.920.30">
    <property type="entry name" value="Hypothetical protein"/>
    <property type="match status" value="1"/>
</dbReference>
<dbReference type="RefSeq" id="WP_318596931.1">
    <property type="nucleotide sequence ID" value="NZ_JAWSTH010000020.1"/>
</dbReference>
<evidence type="ECO:0000313" key="2">
    <source>
        <dbReference type="Proteomes" id="UP001284601"/>
    </source>
</evidence>
<evidence type="ECO:0000313" key="1">
    <source>
        <dbReference type="EMBL" id="MDW5594638.1"/>
    </source>
</evidence>
<reference evidence="2" key="1">
    <citation type="submission" date="2023-07" db="EMBL/GenBank/DDBJ databases">
        <title>Conexibacter stalactiti sp. nov., isolated from stalactites in a lava cave and emended description of the genus Conexibacter.</title>
        <authorList>
            <person name="Lee S.D."/>
        </authorList>
    </citation>
    <scope>NUCLEOTIDE SEQUENCE [LARGE SCALE GENOMIC DNA]</scope>
    <source>
        <strain evidence="2">KCTC 39840</strain>
    </source>
</reference>
<sequence>MALLQREPLAYEIVRQRGSHRRLRSRNGYPDIGFSFHTSVTIPGGLVRKLLVGDVGLSEDEARSLL</sequence>
<protein>
    <submittedName>
        <fullName evidence="1">Type II toxin-antitoxin system HicA family toxin</fullName>
    </submittedName>
</protein>
<dbReference type="InterPro" id="IPR038570">
    <property type="entry name" value="HicA_sf"/>
</dbReference>
<dbReference type="Proteomes" id="UP001284601">
    <property type="component" value="Unassembled WGS sequence"/>
</dbReference>
<comment type="caution">
    <text evidence="1">The sequence shown here is derived from an EMBL/GenBank/DDBJ whole genome shotgun (WGS) entry which is preliminary data.</text>
</comment>
<proteinExistence type="predicted"/>
<dbReference type="EMBL" id="JAWSTH010000020">
    <property type="protein sequence ID" value="MDW5594638.1"/>
    <property type="molecule type" value="Genomic_DNA"/>
</dbReference>
<keyword evidence="2" id="KW-1185">Reference proteome</keyword>
<name>A0ABU4HMU6_9ACTN</name>
<organism evidence="1 2">
    <name type="scientific">Conexibacter stalactiti</name>
    <dbReference type="NCBI Taxonomy" id="1940611"/>
    <lineage>
        <taxon>Bacteria</taxon>
        <taxon>Bacillati</taxon>
        <taxon>Actinomycetota</taxon>
        <taxon>Thermoleophilia</taxon>
        <taxon>Solirubrobacterales</taxon>
        <taxon>Conexibacteraceae</taxon>
        <taxon>Conexibacter</taxon>
    </lineage>
</organism>
<gene>
    <name evidence="1" type="ORF">R7226_09840</name>
</gene>
<reference evidence="1 2" key="2">
    <citation type="submission" date="2023-10" db="EMBL/GenBank/DDBJ databases">
        <authorList>
            <person name="Han X.F."/>
        </authorList>
    </citation>
    <scope>NUCLEOTIDE SEQUENCE [LARGE SCALE GENOMIC DNA]</scope>
    <source>
        <strain evidence="1 2">KCTC 39840</strain>
    </source>
</reference>